<evidence type="ECO:0000256" key="2">
    <source>
        <dbReference type="ARBA" id="ARBA00022622"/>
    </source>
</evidence>
<dbReference type="PANTHER" id="PTHR31044:SF120">
    <property type="entry name" value="CARBOHYDRATE-BINDING X8 DOMAIN SUPERFAMILY PROTEIN"/>
    <property type="match status" value="1"/>
</dbReference>
<sequence>MAKQASICLFSSLLFLLVICSYAMVNHTYAIKELQATSACHERMLASLQAHFEEQKQIHDSDRDKFCTGKATVQDYCKEVVQDQCKAEVGEVAAKVENSLENSFWITNKIAALYVEASTMVDFVSSRRKLLDGFKRTSQHDVIFPPNNPTPTIVTVPATNPANMPPPIPNTTPVTVPSTNPNDPTTVPIINPVTTPAPVAVPGTGAGAQQPVTNPVTTYPAPAGGVPASTPVTNPVPNPVTNPLPPATTNAPAVPGQSWCIARTGVSETSLQSALDYACGIGGADCSQIQQGANCYNPNSLQNHASYAFNSYYQKNPVPTSCDFGGAATIVNTNPSTGSCIYPSSGSQSTPVATPETTTSTGASVPGSVTPPSVLNSSTPGSSSSTTSVFGSDAPPGVSTSMSMSVGVQPTFSGIILLTMTSFVARLILESSTFL</sequence>
<dbReference type="Proteomes" id="UP001396334">
    <property type="component" value="Unassembled WGS sequence"/>
</dbReference>
<feature type="region of interest" description="Disordered" evidence="4">
    <location>
        <begin position="228"/>
        <end position="251"/>
    </location>
</feature>
<feature type="compositionally biased region" description="Low complexity" evidence="4">
    <location>
        <begin position="372"/>
        <end position="394"/>
    </location>
</feature>
<keyword evidence="2" id="KW-0449">Lipoprotein</keyword>
<dbReference type="PRINTS" id="PR01217">
    <property type="entry name" value="PRICHEXTENSN"/>
</dbReference>
<gene>
    <name evidence="7" type="ORF">V6N11_079342</name>
</gene>
<evidence type="ECO:0000259" key="6">
    <source>
        <dbReference type="SMART" id="SM00768"/>
    </source>
</evidence>
<keyword evidence="2" id="KW-0336">GPI-anchor</keyword>
<dbReference type="Gene3D" id="1.20.58.1040">
    <property type="match status" value="1"/>
</dbReference>
<dbReference type="InterPro" id="IPR012946">
    <property type="entry name" value="X8"/>
</dbReference>
<feature type="compositionally biased region" description="Low complexity" evidence="4">
    <location>
        <begin position="350"/>
        <end position="365"/>
    </location>
</feature>
<comment type="subcellular location">
    <subcellularLocation>
        <location evidence="1">Cell membrane</location>
        <topology evidence="1">Lipid-anchor</topology>
        <topology evidence="1">GPI-anchor</topology>
    </subcellularLocation>
</comment>
<organism evidence="7 8">
    <name type="scientific">Hibiscus sabdariffa</name>
    <name type="common">roselle</name>
    <dbReference type="NCBI Taxonomy" id="183260"/>
    <lineage>
        <taxon>Eukaryota</taxon>
        <taxon>Viridiplantae</taxon>
        <taxon>Streptophyta</taxon>
        <taxon>Embryophyta</taxon>
        <taxon>Tracheophyta</taxon>
        <taxon>Spermatophyta</taxon>
        <taxon>Magnoliopsida</taxon>
        <taxon>eudicotyledons</taxon>
        <taxon>Gunneridae</taxon>
        <taxon>Pentapetalae</taxon>
        <taxon>rosids</taxon>
        <taxon>malvids</taxon>
        <taxon>Malvales</taxon>
        <taxon>Malvaceae</taxon>
        <taxon>Malvoideae</taxon>
        <taxon>Hibiscus</taxon>
    </lineage>
</organism>
<keyword evidence="2" id="KW-0325">Glycoprotein</keyword>
<evidence type="ECO:0000313" key="7">
    <source>
        <dbReference type="EMBL" id="KAK9016849.1"/>
    </source>
</evidence>
<protein>
    <recommendedName>
        <fullName evidence="6">X8 domain-containing protein</fullName>
    </recommendedName>
</protein>
<proteinExistence type="predicted"/>
<dbReference type="PANTHER" id="PTHR31044">
    <property type="entry name" value="BETA-1,3 GLUCANASE"/>
    <property type="match status" value="1"/>
</dbReference>
<dbReference type="SMART" id="SM00768">
    <property type="entry name" value="X8"/>
    <property type="match status" value="1"/>
</dbReference>
<evidence type="ECO:0000256" key="4">
    <source>
        <dbReference type="SAM" id="MobiDB-lite"/>
    </source>
</evidence>
<keyword evidence="2" id="KW-0472">Membrane</keyword>
<accession>A0ABR2RVT2</accession>
<feature type="chain" id="PRO_5046617095" description="X8 domain-containing protein" evidence="5">
    <location>
        <begin position="24"/>
        <end position="435"/>
    </location>
</feature>
<dbReference type="EMBL" id="JBBPBN010000020">
    <property type="protein sequence ID" value="KAK9016849.1"/>
    <property type="molecule type" value="Genomic_DNA"/>
</dbReference>
<evidence type="ECO:0000256" key="3">
    <source>
        <dbReference type="ARBA" id="ARBA00022729"/>
    </source>
</evidence>
<feature type="domain" description="X8" evidence="6">
    <location>
        <begin position="258"/>
        <end position="342"/>
    </location>
</feature>
<feature type="signal peptide" evidence="5">
    <location>
        <begin position="1"/>
        <end position="23"/>
    </location>
</feature>
<dbReference type="Pfam" id="PF07983">
    <property type="entry name" value="X8"/>
    <property type="match status" value="1"/>
</dbReference>
<feature type="compositionally biased region" description="Pro residues" evidence="4">
    <location>
        <begin position="234"/>
        <end position="246"/>
    </location>
</feature>
<evidence type="ECO:0000256" key="1">
    <source>
        <dbReference type="ARBA" id="ARBA00004609"/>
    </source>
</evidence>
<keyword evidence="8" id="KW-1185">Reference proteome</keyword>
<evidence type="ECO:0000256" key="5">
    <source>
        <dbReference type="SAM" id="SignalP"/>
    </source>
</evidence>
<name>A0ABR2RVT2_9ROSI</name>
<comment type="caution">
    <text evidence="7">The sequence shown here is derived from an EMBL/GenBank/DDBJ whole genome shotgun (WGS) entry which is preliminary data.</text>
</comment>
<keyword evidence="3 5" id="KW-0732">Signal</keyword>
<dbReference type="InterPro" id="IPR044788">
    <property type="entry name" value="X8_dom_prot"/>
</dbReference>
<feature type="region of interest" description="Disordered" evidence="4">
    <location>
        <begin position="342"/>
        <end position="394"/>
    </location>
</feature>
<reference evidence="7 8" key="1">
    <citation type="journal article" date="2024" name="G3 (Bethesda)">
        <title>Genome assembly of Hibiscus sabdariffa L. provides insights into metabolisms of medicinal natural products.</title>
        <authorList>
            <person name="Kim T."/>
        </authorList>
    </citation>
    <scope>NUCLEOTIDE SEQUENCE [LARGE SCALE GENOMIC DNA]</scope>
    <source>
        <strain evidence="7">TK-2024</strain>
        <tissue evidence="7">Old leaves</tissue>
    </source>
</reference>
<evidence type="ECO:0000313" key="8">
    <source>
        <dbReference type="Proteomes" id="UP001396334"/>
    </source>
</evidence>